<dbReference type="OrthoDB" id="6509516at2759"/>
<dbReference type="EMBL" id="OV121135">
    <property type="protein sequence ID" value="CAH0555102.1"/>
    <property type="molecule type" value="Genomic_DNA"/>
</dbReference>
<evidence type="ECO:0000313" key="1">
    <source>
        <dbReference type="EMBL" id="CAH0555102.1"/>
    </source>
</evidence>
<evidence type="ECO:0000313" key="2">
    <source>
        <dbReference type="Proteomes" id="UP001154078"/>
    </source>
</evidence>
<protein>
    <submittedName>
        <fullName evidence="1">Uncharacterized protein</fullName>
    </submittedName>
</protein>
<proteinExistence type="predicted"/>
<keyword evidence="2" id="KW-1185">Reference proteome</keyword>
<sequence length="198" mass="22997">MRAICTSLENKLQALGVLQQISKRNLQILTLKNPDGNMSQTAAQFCKSLFAPYQLKHFYRDEETDAVLIGQKRVEDENVAVFDRCIYDNVIYRSTMYTRSAKTDDTVVMLRDNTVLQILRFESHNGHCYIVRNKCITVPVRVQSNNVKAQLSFYSRVVKILKDYETKVGIENNHRKLVNVQVINKHYVVMMPNCFEIQ</sequence>
<gene>
    <name evidence="1" type="ORF">MELIAE_LOCUS6538</name>
</gene>
<dbReference type="Proteomes" id="UP001154078">
    <property type="component" value="Chromosome 4"/>
</dbReference>
<name>A0A9P0B145_BRAAE</name>
<organism evidence="1 2">
    <name type="scientific">Brassicogethes aeneus</name>
    <name type="common">Rape pollen beetle</name>
    <name type="synonym">Meligethes aeneus</name>
    <dbReference type="NCBI Taxonomy" id="1431903"/>
    <lineage>
        <taxon>Eukaryota</taxon>
        <taxon>Metazoa</taxon>
        <taxon>Ecdysozoa</taxon>
        <taxon>Arthropoda</taxon>
        <taxon>Hexapoda</taxon>
        <taxon>Insecta</taxon>
        <taxon>Pterygota</taxon>
        <taxon>Neoptera</taxon>
        <taxon>Endopterygota</taxon>
        <taxon>Coleoptera</taxon>
        <taxon>Polyphaga</taxon>
        <taxon>Cucujiformia</taxon>
        <taxon>Nitidulidae</taxon>
        <taxon>Meligethinae</taxon>
        <taxon>Brassicogethes</taxon>
    </lineage>
</organism>
<reference evidence="1" key="1">
    <citation type="submission" date="2021-12" db="EMBL/GenBank/DDBJ databases">
        <authorList>
            <person name="King R."/>
        </authorList>
    </citation>
    <scope>NUCLEOTIDE SEQUENCE</scope>
</reference>
<accession>A0A9P0B145</accession>
<dbReference type="AlphaFoldDB" id="A0A9P0B145"/>